<evidence type="ECO:0000313" key="19">
    <source>
        <dbReference type="Proteomes" id="UP000247485"/>
    </source>
</evidence>
<feature type="transmembrane region" description="Helical" evidence="15">
    <location>
        <begin position="12"/>
        <end position="32"/>
    </location>
</feature>
<dbReference type="InterPro" id="IPR016380">
    <property type="entry name" value="Sig_transdc_His_kin_NarX/NarQ"/>
</dbReference>
<dbReference type="NCBIfam" id="NF007896">
    <property type="entry name" value="PRK10600.1"/>
    <property type="match status" value="1"/>
</dbReference>
<dbReference type="SUPFAM" id="SSF158472">
    <property type="entry name" value="HAMP domain-like"/>
    <property type="match status" value="1"/>
</dbReference>
<evidence type="ECO:0000256" key="2">
    <source>
        <dbReference type="ARBA" id="ARBA00004429"/>
    </source>
</evidence>
<proteinExistence type="predicted"/>
<keyword evidence="10 14" id="KW-0067">ATP-binding</keyword>
<name>A0A318FN37_KLEOX</name>
<evidence type="ECO:0000256" key="13">
    <source>
        <dbReference type="ARBA" id="ARBA00023136"/>
    </source>
</evidence>
<dbReference type="Proteomes" id="UP000247485">
    <property type="component" value="Unassembled WGS sequence"/>
</dbReference>
<dbReference type="AlphaFoldDB" id="A0A318FN37"/>
<dbReference type="Gene3D" id="1.10.8.500">
    <property type="entry name" value="HAMP domain in histidine kinase"/>
    <property type="match status" value="1"/>
</dbReference>
<dbReference type="InterPro" id="IPR005467">
    <property type="entry name" value="His_kinase_dom"/>
</dbReference>
<evidence type="ECO:0000259" key="17">
    <source>
        <dbReference type="PROSITE" id="PS50885"/>
    </source>
</evidence>
<dbReference type="InterPro" id="IPR050482">
    <property type="entry name" value="Sensor_HK_TwoCompSys"/>
</dbReference>
<dbReference type="EMBL" id="QJJG01000008">
    <property type="protein sequence ID" value="PXW44747.1"/>
    <property type="molecule type" value="Genomic_DNA"/>
</dbReference>
<keyword evidence="7 15" id="KW-0812">Transmembrane</keyword>
<dbReference type="SMART" id="SM00387">
    <property type="entry name" value="HATPase_c"/>
    <property type="match status" value="1"/>
</dbReference>
<dbReference type="PANTHER" id="PTHR24421">
    <property type="entry name" value="NITRATE/NITRITE SENSOR PROTEIN NARX-RELATED"/>
    <property type="match status" value="1"/>
</dbReference>
<dbReference type="InterPro" id="IPR003660">
    <property type="entry name" value="HAMP_dom"/>
</dbReference>
<organism evidence="18 19">
    <name type="scientific">Klebsiella oxytoca</name>
    <dbReference type="NCBI Taxonomy" id="571"/>
    <lineage>
        <taxon>Bacteria</taxon>
        <taxon>Pseudomonadati</taxon>
        <taxon>Pseudomonadota</taxon>
        <taxon>Gammaproteobacteria</taxon>
        <taxon>Enterobacterales</taxon>
        <taxon>Enterobacteriaceae</taxon>
        <taxon>Klebsiella/Raoultella group</taxon>
        <taxon>Klebsiella</taxon>
    </lineage>
</organism>
<protein>
    <recommendedName>
        <fullName evidence="14">Sensor protein</fullName>
        <ecNumber evidence="14">2.7.13.3</ecNumber>
    </recommendedName>
</protein>
<keyword evidence="4 14" id="KW-0997">Cell inner membrane</keyword>
<dbReference type="SMART" id="SM00304">
    <property type="entry name" value="HAMP"/>
    <property type="match status" value="1"/>
</dbReference>
<evidence type="ECO:0000256" key="12">
    <source>
        <dbReference type="ARBA" id="ARBA00023012"/>
    </source>
</evidence>
<feature type="transmembrane region" description="Helical" evidence="15">
    <location>
        <begin position="158"/>
        <end position="176"/>
    </location>
</feature>
<evidence type="ECO:0000256" key="6">
    <source>
        <dbReference type="ARBA" id="ARBA00022679"/>
    </source>
</evidence>
<comment type="subcellular location">
    <subcellularLocation>
        <location evidence="2">Cell inner membrane</location>
        <topology evidence="2">Multi-pass membrane protein</topology>
    </subcellularLocation>
</comment>
<dbReference type="Gene3D" id="1.20.120.960">
    <property type="entry name" value="Histidine kinase NarX, sensor domain"/>
    <property type="match status" value="1"/>
</dbReference>
<evidence type="ECO:0000256" key="7">
    <source>
        <dbReference type="ARBA" id="ARBA00022692"/>
    </source>
</evidence>
<dbReference type="RefSeq" id="WP_110274180.1">
    <property type="nucleotide sequence ID" value="NZ_QJJG01000008.1"/>
</dbReference>
<evidence type="ECO:0000256" key="15">
    <source>
        <dbReference type="SAM" id="Phobius"/>
    </source>
</evidence>
<dbReference type="CDD" id="cd16917">
    <property type="entry name" value="HATPase_UhpB-NarQ-NarX-like"/>
    <property type="match status" value="1"/>
</dbReference>
<dbReference type="CDD" id="cd06225">
    <property type="entry name" value="HAMP"/>
    <property type="match status" value="1"/>
</dbReference>
<evidence type="ECO:0000256" key="9">
    <source>
        <dbReference type="ARBA" id="ARBA00022777"/>
    </source>
</evidence>
<dbReference type="Pfam" id="PF07730">
    <property type="entry name" value="HisKA_3"/>
    <property type="match status" value="1"/>
</dbReference>
<dbReference type="Gene3D" id="1.20.5.1930">
    <property type="match status" value="1"/>
</dbReference>
<evidence type="ECO:0000256" key="5">
    <source>
        <dbReference type="ARBA" id="ARBA00022553"/>
    </source>
</evidence>
<dbReference type="Gene3D" id="3.30.565.10">
    <property type="entry name" value="Histidine kinase-like ATPase, C-terminal domain"/>
    <property type="match status" value="1"/>
</dbReference>
<dbReference type="Pfam" id="PF02518">
    <property type="entry name" value="HATPase_c"/>
    <property type="match status" value="1"/>
</dbReference>
<reference evidence="18 19" key="1">
    <citation type="submission" date="2018-05" db="EMBL/GenBank/DDBJ databases">
        <title>Freshwater and sediment microbial communities from various areas in North America, analyzing microbe dynamics in response to fracking.</title>
        <authorList>
            <person name="Lamendella R."/>
        </authorList>
    </citation>
    <scope>NUCLEOTIDE SEQUENCE [LARGE SCALE GENOMIC DNA]</scope>
    <source>
        <strain evidence="18 19">67</strain>
    </source>
</reference>
<dbReference type="InterPro" id="IPR029095">
    <property type="entry name" value="NarX-like_N"/>
</dbReference>
<comment type="caution">
    <text evidence="18">The sequence shown here is derived from an EMBL/GenBank/DDBJ whole genome shotgun (WGS) entry which is preliminary data.</text>
</comment>
<sequence length="608" mass="68758">MLKRLFTPLTLVNQLVLIVLLATVIGVAGMAISSRLVHGVQGSAHAINKAGSLRMQSYRLLAAIPLRESDQKLLDEMTATVFSPELQYAARHDDQQEQLQALQHYWQLELAPGMRKAQNQATVATDVAGFVDRIDQLVTAFDHTTEERIKHVVWIQRIMAVIMALLLVFTIIWLRARLLRPWKQLLDMARAVSQRDFTQRTQINGRDEMATLGMALNNMSEELAESYSVLERRVQEKTAGLEQKNEILAFLWQANRRLHSNAPLCERISPVLNGLQGLTLLRDIEVRVYDLEDEDNHQEFACHSDIQCDDKGCYLCPRDLPPLPDAGTTLKWRLSDAHNQYGILLATLPVGRHLSHDQQQLVDTLVEQLTGTLALDHHQERQQQLIVMEERATIARELHDSIAQSLSCMKMQVSCLQMQGEDLPDASRQLLGQIRNELNTSWAQLRELLTTFRLQLTETGLRPALEASCQEYSAHFGFTVRLDYQLPPRFVPSHQAIHLLQIAREALSNALKHANATDVSVTVILRDNQVRLVVADNGRGVPDHAERSNHYGLIIMRDRAQSLRGDCQVRRRETGGTEVVVTFIPEKSFSIQQGEPYESTGTGNHPSH</sequence>
<dbReference type="InterPro" id="IPR042295">
    <property type="entry name" value="NarX-like_N_sf"/>
</dbReference>
<evidence type="ECO:0000313" key="18">
    <source>
        <dbReference type="EMBL" id="PXW44747.1"/>
    </source>
</evidence>
<keyword evidence="12 14" id="KW-0902">Two-component regulatory system</keyword>
<feature type="domain" description="HAMP" evidence="17">
    <location>
        <begin position="176"/>
        <end position="228"/>
    </location>
</feature>
<gene>
    <name evidence="18" type="ORF">DET57_1086</name>
</gene>
<dbReference type="PIRSF" id="PIRSF003167">
    <property type="entry name" value="STHK_NarX/NarQ"/>
    <property type="match status" value="1"/>
</dbReference>
<evidence type="ECO:0000256" key="4">
    <source>
        <dbReference type="ARBA" id="ARBA00022519"/>
    </source>
</evidence>
<dbReference type="CDD" id="cd22900">
    <property type="entry name" value="NarX_sensor"/>
    <property type="match status" value="1"/>
</dbReference>
<keyword evidence="11 15" id="KW-1133">Transmembrane helix</keyword>
<accession>A0A318FN37</accession>
<evidence type="ECO:0000256" key="3">
    <source>
        <dbReference type="ARBA" id="ARBA00022475"/>
    </source>
</evidence>
<dbReference type="InterPro" id="IPR036890">
    <property type="entry name" value="HATPase_C_sf"/>
</dbReference>
<dbReference type="Pfam" id="PF00672">
    <property type="entry name" value="HAMP"/>
    <property type="match status" value="1"/>
</dbReference>
<keyword evidence="13 14" id="KW-0472">Membrane</keyword>
<evidence type="ECO:0000256" key="1">
    <source>
        <dbReference type="ARBA" id="ARBA00000085"/>
    </source>
</evidence>
<dbReference type="Pfam" id="PF13675">
    <property type="entry name" value="PilJ"/>
    <property type="match status" value="1"/>
</dbReference>
<dbReference type="PANTHER" id="PTHR24421:SF51">
    <property type="entry name" value="NITRATE_NITRITE SENSOR PROTEIN NARX"/>
    <property type="match status" value="1"/>
</dbReference>
<dbReference type="GO" id="GO:0046983">
    <property type="term" value="F:protein dimerization activity"/>
    <property type="evidence" value="ECO:0007669"/>
    <property type="project" value="UniProtKB-UniRule"/>
</dbReference>
<dbReference type="GO" id="GO:0005886">
    <property type="term" value="C:plasma membrane"/>
    <property type="evidence" value="ECO:0007669"/>
    <property type="project" value="UniProtKB-SubCell"/>
</dbReference>
<dbReference type="GO" id="GO:0005524">
    <property type="term" value="F:ATP binding"/>
    <property type="evidence" value="ECO:0007669"/>
    <property type="project" value="UniProtKB-UniRule"/>
</dbReference>
<keyword evidence="5" id="KW-0597">Phosphoprotein</keyword>
<dbReference type="PROSITE" id="PS50109">
    <property type="entry name" value="HIS_KIN"/>
    <property type="match status" value="1"/>
</dbReference>
<evidence type="ECO:0000256" key="8">
    <source>
        <dbReference type="ARBA" id="ARBA00022741"/>
    </source>
</evidence>
<evidence type="ECO:0000256" key="14">
    <source>
        <dbReference type="PIRNR" id="PIRNR003167"/>
    </source>
</evidence>
<evidence type="ECO:0000256" key="11">
    <source>
        <dbReference type="ARBA" id="ARBA00022989"/>
    </source>
</evidence>
<keyword evidence="3 14" id="KW-1003">Cell membrane</keyword>
<keyword evidence="9 14" id="KW-0418">Kinase</keyword>
<feature type="domain" description="Histidine kinase" evidence="16">
    <location>
        <begin position="393"/>
        <end position="587"/>
    </location>
</feature>
<dbReference type="SUPFAM" id="SSF55874">
    <property type="entry name" value="ATPase domain of HSP90 chaperone/DNA topoisomerase II/histidine kinase"/>
    <property type="match status" value="1"/>
</dbReference>
<keyword evidence="6 14" id="KW-0808">Transferase</keyword>
<dbReference type="PROSITE" id="PS50885">
    <property type="entry name" value="HAMP"/>
    <property type="match status" value="1"/>
</dbReference>
<dbReference type="EC" id="2.7.13.3" evidence="14"/>
<dbReference type="InterPro" id="IPR011712">
    <property type="entry name" value="Sig_transdc_His_kin_sub3_dim/P"/>
</dbReference>
<dbReference type="GO" id="GO:0000155">
    <property type="term" value="F:phosphorelay sensor kinase activity"/>
    <property type="evidence" value="ECO:0007669"/>
    <property type="project" value="UniProtKB-UniRule"/>
</dbReference>
<evidence type="ECO:0000256" key="10">
    <source>
        <dbReference type="ARBA" id="ARBA00022840"/>
    </source>
</evidence>
<keyword evidence="8 14" id="KW-0547">Nucleotide-binding</keyword>
<evidence type="ECO:0000259" key="16">
    <source>
        <dbReference type="PROSITE" id="PS50109"/>
    </source>
</evidence>
<comment type="catalytic activity">
    <reaction evidence="1 14">
        <text>ATP + protein L-histidine = ADP + protein N-phospho-L-histidine.</text>
        <dbReference type="EC" id="2.7.13.3"/>
    </reaction>
</comment>
<dbReference type="InterPro" id="IPR003594">
    <property type="entry name" value="HATPase_dom"/>
</dbReference>